<reference evidence="1 2" key="1">
    <citation type="submission" date="2021-06" db="EMBL/GenBank/DDBJ databases">
        <authorList>
            <person name="Kallberg Y."/>
            <person name="Tangrot J."/>
            <person name="Rosling A."/>
        </authorList>
    </citation>
    <scope>NUCLEOTIDE SEQUENCE [LARGE SCALE GENOMIC DNA]</scope>
    <source>
        <strain evidence="1 2">120-4 pot B 10/14</strain>
    </source>
</reference>
<feature type="non-terminal residue" evidence="1">
    <location>
        <position position="72"/>
    </location>
</feature>
<organism evidence="1 2">
    <name type="scientific">Gigaspora margarita</name>
    <dbReference type="NCBI Taxonomy" id="4874"/>
    <lineage>
        <taxon>Eukaryota</taxon>
        <taxon>Fungi</taxon>
        <taxon>Fungi incertae sedis</taxon>
        <taxon>Mucoromycota</taxon>
        <taxon>Glomeromycotina</taxon>
        <taxon>Glomeromycetes</taxon>
        <taxon>Diversisporales</taxon>
        <taxon>Gigasporaceae</taxon>
        <taxon>Gigaspora</taxon>
    </lineage>
</organism>
<dbReference type="EMBL" id="CAJVQB010058919">
    <property type="protein sequence ID" value="CAG8838769.1"/>
    <property type="molecule type" value="Genomic_DNA"/>
</dbReference>
<comment type="caution">
    <text evidence="1">The sequence shown here is derived from an EMBL/GenBank/DDBJ whole genome shotgun (WGS) entry which is preliminary data.</text>
</comment>
<proteinExistence type="predicted"/>
<evidence type="ECO:0000313" key="1">
    <source>
        <dbReference type="EMBL" id="CAG8838769.1"/>
    </source>
</evidence>
<keyword evidence="2" id="KW-1185">Reference proteome</keyword>
<sequence>MTNIDHKNEKCSHCRGHYTKESFIEKNGKTASLCINCRTSISNTNQIKAKVNNEKEIRQYQSLAYTQDQLVE</sequence>
<gene>
    <name evidence="1" type="ORF">GMARGA_LOCUS34136</name>
</gene>
<protein>
    <submittedName>
        <fullName evidence="1">22495_t:CDS:1</fullName>
    </submittedName>
</protein>
<accession>A0ABN7WRC9</accession>
<name>A0ABN7WRC9_GIGMA</name>
<dbReference type="Proteomes" id="UP000789901">
    <property type="component" value="Unassembled WGS sequence"/>
</dbReference>
<evidence type="ECO:0000313" key="2">
    <source>
        <dbReference type="Proteomes" id="UP000789901"/>
    </source>
</evidence>